<comment type="catalytic activity">
    <reaction evidence="1">
        <text>alpha-D-mannose 1-phosphate = D-mannose 6-phosphate</text>
        <dbReference type="Rhea" id="RHEA:11140"/>
        <dbReference type="ChEBI" id="CHEBI:58409"/>
        <dbReference type="ChEBI" id="CHEBI:58735"/>
        <dbReference type="EC" id="5.4.2.8"/>
    </reaction>
</comment>
<evidence type="ECO:0000313" key="16">
    <source>
        <dbReference type="Proteomes" id="UP000065641"/>
    </source>
</evidence>
<dbReference type="CDD" id="cd03089">
    <property type="entry name" value="PMM_PGM"/>
    <property type="match status" value="1"/>
</dbReference>
<gene>
    <name evidence="15" type="ORF">PS2015_2977</name>
</gene>
<sequence length="472" mass="51722">MTAVCIPDVMFRAYDIRGIAHQDLTTENIRIIGQAIGYLALQQGIDELLLGADGRLSSPALGQALINGILDSGCHVIDLGVIATPLLYFATHTTHCDSGVMLTASHNPADYNGIKMVRHGTCLTPEEILGIRDQAHFLASRPDKVRPPDQSRGKLQKQDIKPAYIQYIKERVSLQRPLKVVVDCGNAVPGLVAPELYRALGCEVIELYCELDGRFPNHHPDPTINANLASLIESVKTHSADLGVALDGDGDRVVMVTDQGRVIDTDRLLMLLVRDILPRYANDSPAPKVVFDVKCSNLLAGEITRLGGQPVMSRSGHSFMKQKMRDSGAVVGGEFSAHIFIKDRWFGYDDGPYTGARFLEILARSPISADQMLDTLPPSLTTPELRIAVEESEKFELMARISKLASFPQASVNCLDGVRADFKDGWGLIRASNTTPALLLRFEACNAQALQTIQQAFRQLLQQVDARLDFVA</sequence>
<keyword evidence="16" id="KW-1185">Reference proteome</keyword>
<comment type="similarity">
    <text evidence="4 10">Belongs to the phosphohexose mutase family.</text>
</comment>
<feature type="domain" description="Alpha-D-phosphohexomutase alpha/beta/alpha" evidence="12">
    <location>
        <begin position="10"/>
        <end position="135"/>
    </location>
</feature>
<evidence type="ECO:0000256" key="9">
    <source>
        <dbReference type="ARBA" id="ARBA00023235"/>
    </source>
</evidence>
<dbReference type="Pfam" id="PF02879">
    <property type="entry name" value="PGM_PMM_II"/>
    <property type="match status" value="1"/>
</dbReference>
<keyword evidence="8 10" id="KW-0460">Magnesium</keyword>
<evidence type="ECO:0000259" key="12">
    <source>
        <dbReference type="Pfam" id="PF02878"/>
    </source>
</evidence>
<keyword evidence="9" id="KW-0413">Isomerase</keyword>
<protein>
    <recommendedName>
        <fullName evidence="5">phosphomannomutase</fullName>
        <ecNumber evidence="5">5.4.2.8</ecNumber>
    </recommendedName>
</protein>
<dbReference type="InterPro" id="IPR005846">
    <property type="entry name" value="A-D-PHexomutase_a/b/a-III"/>
</dbReference>
<dbReference type="GO" id="GO:0005975">
    <property type="term" value="P:carbohydrate metabolic process"/>
    <property type="evidence" value="ECO:0007669"/>
    <property type="project" value="InterPro"/>
</dbReference>
<organism evidence="15 16">
    <name type="scientific">Pseudohongiella spirulinae</name>
    <dbReference type="NCBI Taxonomy" id="1249552"/>
    <lineage>
        <taxon>Bacteria</taxon>
        <taxon>Pseudomonadati</taxon>
        <taxon>Pseudomonadota</taxon>
        <taxon>Gammaproteobacteria</taxon>
        <taxon>Pseudomonadales</taxon>
        <taxon>Pseudohongiellaceae</taxon>
        <taxon>Pseudohongiella</taxon>
    </lineage>
</organism>
<reference evidence="15 16" key="1">
    <citation type="submission" date="2015-11" db="EMBL/GenBank/DDBJ databases">
        <authorList>
            <person name="Zhang Y."/>
            <person name="Guo Z."/>
        </authorList>
    </citation>
    <scope>NUCLEOTIDE SEQUENCE [LARGE SCALE GENOMIC DNA]</scope>
    <source>
        <strain evidence="15 16">KCTC 32221</strain>
    </source>
</reference>
<dbReference type="PANTHER" id="PTHR43771">
    <property type="entry name" value="PHOSPHOMANNOMUTASE"/>
    <property type="match status" value="1"/>
</dbReference>
<dbReference type="PRINTS" id="PR00509">
    <property type="entry name" value="PGMPMM"/>
</dbReference>
<feature type="domain" description="Alpha-D-phosphohexomutase alpha/beta/alpha" evidence="14">
    <location>
        <begin position="265"/>
        <end position="377"/>
    </location>
</feature>
<dbReference type="PANTHER" id="PTHR43771:SF2">
    <property type="entry name" value="PHOSPHOMANNOMUTASE_PHOSPHOGLUCOMUTASE"/>
    <property type="match status" value="1"/>
</dbReference>
<dbReference type="InterPro" id="IPR036900">
    <property type="entry name" value="A-D-PHexomutase_C_sf"/>
</dbReference>
<dbReference type="Pfam" id="PF00408">
    <property type="entry name" value="PGM_PMM_IV"/>
    <property type="match status" value="1"/>
</dbReference>
<evidence type="ECO:0000259" key="14">
    <source>
        <dbReference type="Pfam" id="PF02880"/>
    </source>
</evidence>
<evidence type="ECO:0000256" key="2">
    <source>
        <dbReference type="ARBA" id="ARBA00001946"/>
    </source>
</evidence>
<dbReference type="Pfam" id="PF02878">
    <property type="entry name" value="PGM_PMM_I"/>
    <property type="match status" value="1"/>
</dbReference>
<dbReference type="AlphaFoldDB" id="A0A0S2KHU7"/>
<dbReference type="OrthoDB" id="9803322at2"/>
<dbReference type="Gene3D" id="3.40.120.10">
    <property type="entry name" value="Alpha-D-Glucose-1,6-Bisphosphate, subunit A, domain 3"/>
    <property type="match status" value="3"/>
</dbReference>
<comment type="cofactor">
    <cofactor evidence="2">
        <name>Mg(2+)</name>
        <dbReference type="ChEBI" id="CHEBI:18420"/>
    </cofactor>
</comment>
<dbReference type="InterPro" id="IPR005844">
    <property type="entry name" value="A-D-PHexomutase_a/b/a-I"/>
</dbReference>
<dbReference type="GO" id="GO:0000287">
    <property type="term" value="F:magnesium ion binding"/>
    <property type="evidence" value="ECO:0007669"/>
    <property type="project" value="InterPro"/>
</dbReference>
<dbReference type="Proteomes" id="UP000065641">
    <property type="component" value="Chromosome"/>
</dbReference>
<dbReference type="PATRIC" id="fig|1249552.3.peg.3008"/>
<dbReference type="GO" id="GO:0004615">
    <property type="term" value="F:phosphomannomutase activity"/>
    <property type="evidence" value="ECO:0007669"/>
    <property type="project" value="UniProtKB-EC"/>
</dbReference>
<dbReference type="SUPFAM" id="SSF53738">
    <property type="entry name" value="Phosphoglucomutase, first 3 domains"/>
    <property type="match status" value="3"/>
</dbReference>
<dbReference type="InterPro" id="IPR005843">
    <property type="entry name" value="A-D-PHexomutase_C"/>
</dbReference>
<accession>A0A0S2KHU7</accession>
<evidence type="ECO:0000313" key="15">
    <source>
        <dbReference type="EMBL" id="ALO47604.1"/>
    </source>
</evidence>
<dbReference type="EC" id="5.4.2.8" evidence="5"/>
<evidence type="ECO:0000256" key="10">
    <source>
        <dbReference type="RuleBase" id="RU004326"/>
    </source>
</evidence>
<name>A0A0S2KHU7_9GAMM</name>
<proteinExistence type="inferred from homology"/>
<dbReference type="Gene3D" id="3.30.310.50">
    <property type="entry name" value="Alpha-D-phosphohexomutase, C-terminal domain"/>
    <property type="match status" value="1"/>
</dbReference>
<dbReference type="InterPro" id="IPR016066">
    <property type="entry name" value="A-D-PHexomutase_CS"/>
</dbReference>
<evidence type="ECO:0000256" key="4">
    <source>
        <dbReference type="ARBA" id="ARBA00010231"/>
    </source>
</evidence>
<evidence type="ECO:0000256" key="5">
    <source>
        <dbReference type="ARBA" id="ARBA00012730"/>
    </source>
</evidence>
<evidence type="ECO:0000256" key="6">
    <source>
        <dbReference type="ARBA" id="ARBA00022553"/>
    </source>
</evidence>
<evidence type="ECO:0000256" key="1">
    <source>
        <dbReference type="ARBA" id="ARBA00000586"/>
    </source>
</evidence>
<dbReference type="InterPro" id="IPR005845">
    <property type="entry name" value="A-D-PHexomutase_a/b/a-II"/>
</dbReference>
<evidence type="ECO:0000259" key="11">
    <source>
        <dbReference type="Pfam" id="PF00408"/>
    </source>
</evidence>
<dbReference type="EMBL" id="CP013189">
    <property type="protein sequence ID" value="ALO47604.1"/>
    <property type="molecule type" value="Genomic_DNA"/>
</dbReference>
<dbReference type="InterPro" id="IPR016055">
    <property type="entry name" value="A-D-PHexomutase_a/b/a-I/II/III"/>
</dbReference>
<evidence type="ECO:0000256" key="7">
    <source>
        <dbReference type="ARBA" id="ARBA00022723"/>
    </source>
</evidence>
<evidence type="ECO:0000256" key="8">
    <source>
        <dbReference type="ARBA" id="ARBA00022842"/>
    </source>
</evidence>
<evidence type="ECO:0000256" key="3">
    <source>
        <dbReference type="ARBA" id="ARBA00004699"/>
    </source>
</evidence>
<dbReference type="InterPro" id="IPR005841">
    <property type="entry name" value="Alpha-D-phosphohexomutase_SF"/>
</dbReference>
<evidence type="ECO:0000259" key="13">
    <source>
        <dbReference type="Pfam" id="PF02879"/>
    </source>
</evidence>
<dbReference type="Pfam" id="PF02880">
    <property type="entry name" value="PGM_PMM_III"/>
    <property type="match status" value="1"/>
</dbReference>
<comment type="pathway">
    <text evidence="3">Nucleotide-sugar biosynthesis; GDP-alpha-D-mannose biosynthesis; alpha-D-mannose 1-phosphate from D-fructose 6-phosphate: step 2/2.</text>
</comment>
<dbReference type="PROSITE" id="PS00710">
    <property type="entry name" value="PGM_PMM"/>
    <property type="match status" value="1"/>
</dbReference>
<feature type="domain" description="Alpha-D-phosphohexomutase C-terminal" evidence="11">
    <location>
        <begin position="384"/>
        <end position="459"/>
    </location>
</feature>
<dbReference type="SUPFAM" id="SSF55957">
    <property type="entry name" value="Phosphoglucomutase, C-terminal domain"/>
    <property type="match status" value="1"/>
</dbReference>
<dbReference type="RefSeq" id="WP_058022979.1">
    <property type="nucleotide sequence ID" value="NZ_CP013189.1"/>
</dbReference>
<dbReference type="STRING" id="1249552.PS2015_2977"/>
<keyword evidence="6" id="KW-0597">Phosphoprotein</keyword>
<keyword evidence="7 10" id="KW-0479">Metal-binding</keyword>
<feature type="domain" description="Alpha-D-phosphohexomutase alpha/beta/alpha" evidence="13">
    <location>
        <begin position="163"/>
        <end position="260"/>
    </location>
</feature>
<dbReference type="KEGG" id="pspi:PS2015_2977"/>